<proteinExistence type="predicted"/>
<gene>
    <name evidence="1" type="ORF">N7494_013227</name>
</gene>
<reference evidence="1 2" key="1">
    <citation type="journal article" date="2023" name="IMA Fungus">
        <title>Comparative genomic study of the Penicillium genus elucidates a diverse pangenome and 15 lateral gene transfer events.</title>
        <authorList>
            <person name="Petersen C."/>
            <person name="Sorensen T."/>
            <person name="Nielsen M.R."/>
            <person name="Sondergaard T.E."/>
            <person name="Sorensen J.L."/>
            <person name="Fitzpatrick D.A."/>
            <person name="Frisvad J.C."/>
            <person name="Nielsen K.L."/>
        </authorList>
    </citation>
    <scope>NUCLEOTIDE SEQUENCE [LARGE SCALE GENOMIC DNA]</scope>
    <source>
        <strain evidence="1 2">IBT 35679</strain>
    </source>
</reference>
<organism evidence="1 2">
    <name type="scientific">Penicillium frequentans</name>
    <dbReference type="NCBI Taxonomy" id="3151616"/>
    <lineage>
        <taxon>Eukaryota</taxon>
        <taxon>Fungi</taxon>
        <taxon>Dikarya</taxon>
        <taxon>Ascomycota</taxon>
        <taxon>Pezizomycotina</taxon>
        <taxon>Eurotiomycetes</taxon>
        <taxon>Eurotiomycetidae</taxon>
        <taxon>Eurotiales</taxon>
        <taxon>Aspergillaceae</taxon>
        <taxon>Penicillium</taxon>
    </lineage>
</organism>
<name>A0AAD6G8W1_9EURO</name>
<evidence type="ECO:0000313" key="2">
    <source>
        <dbReference type="Proteomes" id="UP001220324"/>
    </source>
</evidence>
<dbReference type="EMBL" id="JAQIZZ010000011">
    <property type="protein sequence ID" value="KAJ5522913.1"/>
    <property type="molecule type" value="Genomic_DNA"/>
</dbReference>
<accession>A0AAD6G8W1</accession>
<sequence length="80" mass="8597">MVKKKLGNSDIATFTGGHGQWPSGEKVSCIGQRHFEEGLYNSVVVNRFQKSCSLVTAEGSDMYIGTHSQHSSDAGLIPLA</sequence>
<evidence type="ECO:0000313" key="1">
    <source>
        <dbReference type="EMBL" id="KAJ5522913.1"/>
    </source>
</evidence>
<comment type="caution">
    <text evidence="1">The sequence shown here is derived from an EMBL/GenBank/DDBJ whole genome shotgun (WGS) entry which is preliminary data.</text>
</comment>
<dbReference type="AlphaFoldDB" id="A0AAD6G8W1"/>
<dbReference type="Proteomes" id="UP001220324">
    <property type="component" value="Unassembled WGS sequence"/>
</dbReference>
<keyword evidence="2" id="KW-1185">Reference proteome</keyword>
<protein>
    <submittedName>
        <fullName evidence="1">Uncharacterized protein</fullName>
    </submittedName>
</protein>